<dbReference type="GO" id="GO:0016765">
    <property type="term" value="F:transferase activity, transferring alkyl or aryl (other than methyl) groups"/>
    <property type="evidence" value="ECO:0007669"/>
    <property type="project" value="InterPro"/>
</dbReference>
<protein>
    <submittedName>
        <fullName evidence="6">Manganese transporter permease</fullName>
    </submittedName>
</protein>
<dbReference type="Pfam" id="PF01040">
    <property type="entry name" value="UbiA"/>
    <property type="match status" value="1"/>
</dbReference>
<sequence>MPLLRRLWIYQAERFPLAKTSILLVVFTAASISVSAHLGGRTLPAWSAFATAFLVTWIVFFQLRACDEVKDAEDDRRFRPERPVPRGLLSLRLIVNLGIAGVPVAALVTVLFAPALIWPLALVWAWLAMMSFEFFAPAWLKARPFLYLVSHMAIMPLIDLFVTACEWLPRAGAPPPGLWLFLALSFVNGCVLEIGRKLYGRENERPGVETYSALLGPKHAALAWSACTALAYGLLLGVGNAVSAFLPVAIIGTVALAATLACAARYARNPVGGTQKTVDAMAGLWVLVCYGAAGFAPLLAGGTM</sequence>
<evidence type="ECO:0000256" key="5">
    <source>
        <dbReference type="SAM" id="Phobius"/>
    </source>
</evidence>
<evidence type="ECO:0000256" key="3">
    <source>
        <dbReference type="ARBA" id="ARBA00022989"/>
    </source>
</evidence>
<feature type="transmembrane region" description="Helical" evidence="5">
    <location>
        <begin position="21"/>
        <end position="39"/>
    </location>
</feature>
<evidence type="ECO:0000313" key="7">
    <source>
        <dbReference type="Proteomes" id="UP000094969"/>
    </source>
</evidence>
<keyword evidence="4 5" id="KW-0472">Membrane</keyword>
<evidence type="ECO:0000313" key="6">
    <source>
        <dbReference type="EMBL" id="AOO84785.1"/>
    </source>
</evidence>
<feature type="transmembrane region" description="Helical" evidence="5">
    <location>
        <begin position="220"/>
        <end position="238"/>
    </location>
</feature>
<keyword evidence="3 5" id="KW-1133">Transmembrane helix</keyword>
<dbReference type="STRING" id="1526658.BHK69_25800"/>
<keyword evidence="2 5" id="KW-0812">Transmembrane</keyword>
<dbReference type="KEGG" id="bvv:BHK69_25800"/>
<accession>A0A1D7UBP0</accession>
<evidence type="ECO:0000256" key="4">
    <source>
        <dbReference type="ARBA" id="ARBA00023136"/>
    </source>
</evidence>
<dbReference type="InterPro" id="IPR000537">
    <property type="entry name" value="UbiA_prenyltransferase"/>
</dbReference>
<evidence type="ECO:0000256" key="2">
    <source>
        <dbReference type="ARBA" id="ARBA00022692"/>
    </source>
</evidence>
<proteinExistence type="predicted"/>
<organism evidence="6 7">
    <name type="scientific">Bosea vaviloviae</name>
    <dbReference type="NCBI Taxonomy" id="1526658"/>
    <lineage>
        <taxon>Bacteria</taxon>
        <taxon>Pseudomonadati</taxon>
        <taxon>Pseudomonadota</taxon>
        <taxon>Alphaproteobacteria</taxon>
        <taxon>Hyphomicrobiales</taxon>
        <taxon>Boseaceae</taxon>
        <taxon>Bosea</taxon>
    </lineage>
</organism>
<keyword evidence="7" id="KW-1185">Reference proteome</keyword>
<evidence type="ECO:0000256" key="1">
    <source>
        <dbReference type="ARBA" id="ARBA00004141"/>
    </source>
</evidence>
<reference evidence="6 7" key="1">
    <citation type="journal article" date="2015" name="Antonie Van Leeuwenhoek">
        <title>Bosea vaviloviae sp. nov., a new species of slow-growing rhizobia isolated from nodules of the relict species Vavilovia formosa (Stev.) Fed.</title>
        <authorList>
            <person name="Safronova V.I."/>
            <person name="Kuznetsova I.G."/>
            <person name="Sazanova A.L."/>
            <person name="Kimeklis A.K."/>
            <person name="Belimov A.A."/>
            <person name="Andronov E.E."/>
            <person name="Pinaev A.G."/>
            <person name="Chizhevskaya E.P."/>
            <person name="Pukhaev A.R."/>
            <person name="Popov K.P."/>
            <person name="Willems A."/>
            <person name="Tikhonovich I.A."/>
        </authorList>
    </citation>
    <scope>NUCLEOTIDE SEQUENCE [LARGE SCALE GENOMIC DNA]</scope>
    <source>
        <strain evidence="6 7">Vaf18</strain>
    </source>
</reference>
<feature type="transmembrane region" description="Helical" evidence="5">
    <location>
        <begin position="145"/>
        <end position="164"/>
    </location>
</feature>
<gene>
    <name evidence="6" type="ORF">BHK69_25800</name>
</gene>
<feature type="transmembrane region" description="Helical" evidence="5">
    <location>
        <begin position="278"/>
        <end position="300"/>
    </location>
</feature>
<dbReference type="AlphaFoldDB" id="A0A1D7UBP0"/>
<dbReference type="GO" id="GO:0016020">
    <property type="term" value="C:membrane"/>
    <property type="evidence" value="ECO:0007669"/>
    <property type="project" value="UniProtKB-SubCell"/>
</dbReference>
<feature type="transmembrane region" description="Helical" evidence="5">
    <location>
        <begin position="45"/>
        <end position="66"/>
    </location>
</feature>
<feature type="transmembrane region" description="Helical" evidence="5">
    <location>
        <begin position="244"/>
        <end position="266"/>
    </location>
</feature>
<comment type="subcellular location">
    <subcellularLocation>
        <location evidence="1">Membrane</location>
        <topology evidence="1">Multi-pass membrane protein</topology>
    </subcellularLocation>
</comment>
<feature type="transmembrane region" description="Helical" evidence="5">
    <location>
        <begin position="176"/>
        <end position="199"/>
    </location>
</feature>
<feature type="transmembrane region" description="Helical" evidence="5">
    <location>
        <begin position="87"/>
        <end position="110"/>
    </location>
</feature>
<name>A0A1D7UBP0_9HYPH</name>
<feature type="transmembrane region" description="Helical" evidence="5">
    <location>
        <begin position="116"/>
        <end position="136"/>
    </location>
</feature>
<dbReference type="OrthoDB" id="7594477at2"/>
<dbReference type="EMBL" id="CP017147">
    <property type="protein sequence ID" value="AOO84785.1"/>
    <property type="molecule type" value="Genomic_DNA"/>
</dbReference>
<dbReference type="Proteomes" id="UP000094969">
    <property type="component" value="Chromosome"/>
</dbReference>